<dbReference type="KEGG" id="ppai:E1956_44235"/>
<dbReference type="AlphaFoldDB" id="A0A4P7DBH7"/>
<geneLocation type="plasmid" evidence="2 3">
    <name>unnamed1</name>
</geneLocation>
<evidence type="ECO:0000259" key="1">
    <source>
        <dbReference type="Pfam" id="PF13610"/>
    </source>
</evidence>
<keyword evidence="2" id="KW-0614">Plasmid</keyword>
<dbReference type="InterPro" id="IPR032874">
    <property type="entry name" value="DDE_dom"/>
</dbReference>
<proteinExistence type="predicted"/>
<gene>
    <name evidence="2" type="ORF">E1956_44235</name>
</gene>
<sequence>MAAVDERGAKLGILVQKRRDKAAAERFFSRARRSCPLPRKIVTDQLHAPNAVLTEVFSKSIGS</sequence>
<organism evidence="2 3">
    <name type="scientific">Paraburkholderia pallida</name>
    <dbReference type="NCBI Taxonomy" id="2547399"/>
    <lineage>
        <taxon>Bacteria</taxon>
        <taxon>Pseudomonadati</taxon>
        <taxon>Pseudomonadota</taxon>
        <taxon>Betaproteobacteria</taxon>
        <taxon>Burkholderiales</taxon>
        <taxon>Burkholderiaceae</taxon>
        <taxon>Paraburkholderia</taxon>
    </lineage>
</organism>
<feature type="domain" description="DDE" evidence="1">
    <location>
        <begin position="3"/>
        <end position="59"/>
    </location>
</feature>
<dbReference type="EMBL" id="CP038152">
    <property type="protein sequence ID" value="QBR04152.1"/>
    <property type="molecule type" value="Genomic_DNA"/>
</dbReference>
<protein>
    <submittedName>
        <fullName evidence="2">DDE domain-containing protein</fullName>
    </submittedName>
</protein>
<accession>A0A4P7DBH7</accession>
<evidence type="ECO:0000313" key="3">
    <source>
        <dbReference type="Proteomes" id="UP000295727"/>
    </source>
</evidence>
<name>A0A4P7DBH7_9BURK</name>
<reference evidence="2 3" key="1">
    <citation type="submission" date="2019-03" db="EMBL/GenBank/DDBJ databases">
        <title>Paraburkholderia sp. 7MH5, isolated from subtropical forest soil.</title>
        <authorList>
            <person name="Gao Z.-H."/>
            <person name="Qiu L.-H."/>
        </authorList>
    </citation>
    <scope>NUCLEOTIDE SEQUENCE [LARGE SCALE GENOMIC DNA]</scope>
    <source>
        <strain evidence="2 3">7MH5</strain>
        <plasmid evidence="2 3">unnamed1</plasmid>
    </source>
</reference>
<keyword evidence="3" id="KW-1185">Reference proteome</keyword>
<dbReference type="Proteomes" id="UP000295727">
    <property type="component" value="Plasmid unnamed1"/>
</dbReference>
<dbReference type="Pfam" id="PF13610">
    <property type="entry name" value="DDE_Tnp_IS240"/>
    <property type="match status" value="1"/>
</dbReference>
<evidence type="ECO:0000313" key="2">
    <source>
        <dbReference type="EMBL" id="QBR04152.1"/>
    </source>
</evidence>